<evidence type="ECO:0000313" key="4">
    <source>
        <dbReference type="Proteomes" id="UP000291338"/>
    </source>
</evidence>
<evidence type="ECO:0000259" key="2">
    <source>
        <dbReference type="Pfam" id="PF04151"/>
    </source>
</evidence>
<dbReference type="Proteomes" id="UP000291338">
    <property type="component" value="Unassembled WGS sequence"/>
</dbReference>
<evidence type="ECO:0000313" key="3">
    <source>
        <dbReference type="EMBL" id="RZQ52298.1"/>
    </source>
</evidence>
<comment type="caution">
    <text evidence="3">The sequence shown here is derived from an EMBL/GenBank/DDBJ whole genome shotgun (WGS) entry which is preliminary data.</text>
</comment>
<dbReference type="AlphaFoldDB" id="A0A4V2EJG8"/>
<dbReference type="Pfam" id="PF04151">
    <property type="entry name" value="PPC"/>
    <property type="match status" value="1"/>
</dbReference>
<dbReference type="Gene3D" id="2.60.120.380">
    <property type="match status" value="1"/>
</dbReference>
<reference evidence="3 4" key="1">
    <citation type="submission" date="2018-01" db="EMBL/GenBank/DDBJ databases">
        <title>Co-occurrence of chitin degradation, pigmentation and bioactivity in marine Pseudoalteromonas.</title>
        <authorList>
            <person name="Paulsen S."/>
            <person name="Gram L."/>
            <person name="Machado H."/>
        </authorList>
    </citation>
    <scope>NUCLEOTIDE SEQUENCE [LARGE SCALE GENOMIC DNA]</scope>
    <source>
        <strain evidence="3 4">S3898</strain>
    </source>
</reference>
<protein>
    <recommendedName>
        <fullName evidence="2">Peptidase C-terminal archaeal/bacterial domain-containing protein</fullName>
    </recommendedName>
</protein>
<keyword evidence="1" id="KW-0732">Signal</keyword>
<dbReference type="InterPro" id="IPR007280">
    <property type="entry name" value="Peptidase_C_arc/bac"/>
</dbReference>
<sequence length="216" mass="23223">MMYKPKKLFMGASLLAVSTLPTYASAAAMCGTTTTTGNALTLGQTECISGNGLYFYVDIEQDGTPLNITTDGGIGEADILVNKGNWATSSAYTARTNTQGTNYSLKITANQGRLYISVFGTHEQVQLALTQTVGEQPTKDKCLEAKQQSGEIALNEALCIGGNGLYYYVDVPQDNTELTIETQAVKVKRIFLSTIVAGQHVVAILCHLRMLAPMKH</sequence>
<feature type="domain" description="Peptidase C-terminal archaeal/bacterial" evidence="2">
    <location>
        <begin position="54"/>
        <end position="120"/>
    </location>
</feature>
<name>A0A4V2EJG8_9GAMM</name>
<organism evidence="3 4">
    <name type="scientific">Pseudoalteromonas phenolica</name>
    <dbReference type="NCBI Taxonomy" id="161398"/>
    <lineage>
        <taxon>Bacteria</taxon>
        <taxon>Pseudomonadati</taxon>
        <taxon>Pseudomonadota</taxon>
        <taxon>Gammaproteobacteria</taxon>
        <taxon>Alteromonadales</taxon>
        <taxon>Pseudoalteromonadaceae</taxon>
        <taxon>Pseudoalteromonas</taxon>
    </lineage>
</organism>
<accession>A0A4V2EJG8</accession>
<dbReference type="RefSeq" id="WP_130256306.1">
    <property type="nucleotide sequence ID" value="NZ_PPSX01000061.1"/>
</dbReference>
<gene>
    <name evidence="3" type="ORF">C1E23_14740</name>
</gene>
<dbReference type="EMBL" id="PPSX01000061">
    <property type="protein sequence ID" value="RZQ52298.1"/>
    <property type="molecule type" value="Genomic_DNA"/>
</dbReference>
<feature type="signal peptide" evidence="1">
    <location>
        <begin position="1"/>
        <end position="26"/>
    </location>
</feature>
<feature type="chain" id="PRO_5020731179" description="Peptidase C-terminal archaeal/bacterial domain-containing protein" evidence="1">
    <location>
        <begin position="27"/>
        <end position="216"/>
    </location>
</feature>
<proteinExistence type="predicted"/>
<evidence type="ECO:0000256" key="1">
    <source>
        <dbReference type="SAM" id="SignalP"/>
    </source>
</evidence>